<keyword evidence="2" id="KW-1003">Cell membrane</keyword>
<feature type="domain" description="Protein kinase" evidence="12">
    <location>
        <begin position="197"/>
        <end position="427"/>
    </location>
</feature>
<evidence type="ECO:0000313" key="13">
    <source>
        <dbReference type="EMBL" id="ESR40311.1"/>
    </source>
</evidence>
<dbReference type="PRINTS" id="PR00019">
    <property type="entry name" value="LEURICHRPT"/>
</dbReference>
<keyword evidence="6" id="KW-0677">Repeat</keyword>
<dbReference type="eggNOG" id="ENOG502QPYS">
    <property type="taxonomic scope" value="Eukaryota"/>
</dbReference>
<sequence length="427" mass="47761">MGEVGVDSHSHLPQWESHSHSPLQKWVGPTEWDSQSLPILITALNISHLSLTGSIPSQFGHLSSLQILDLSYNRLSGAIPSSIFSIYSLKYLDLSDNQLSGPFPSFIYNMSSVIGVDLTNVICNSFPYLESLHLIGNVFLGEIRSTLSKCIHLKRLSLSFNHFSGGTPKEMGNLTKLKELYLSYNKLQELSQATEGFSETNLMGTGSFGPVYKARLVDGMEVAVKSFDTECEVLKSIRYRNLVKIISGCSSNNFKALVLEYMPNGSLEERLYSNEIILDIFQRLNIMINVASALEYLHFGHLIPVIHCDLKSSNVLLDDNMVAHLSDFGIAKLLNGEDQSMMRTQTLAIIGYMSPEYRIEGRVSTKADAYAYGIMLMETFSGKKPTSENFGGEMTLYCWEQRVSSIFKVALECTIELPEKRINTREI</sequence>
<evidence type="ECO:0000256" key="5">
    <source>
        <dbReference type="ARBA" id="ARBA00022729"/>
    </source>
</evidence>
<name>V4ST40_CITCL</name>
<dbReference type="EMBL" id="KI536925">
    <property type="protein sequence ID" value="ESR40311.1"/>
    <property type="molecule type" value="Genomic_DNA"/>
</dbReference>
<dbReference type="SMART" id="SM00369">
    <property type="entry name" value="LRR_TYP"/>
    <property type="match status" value="2"/>
</dbReference>
<dbReference type="Gene3D" id="3.80.10.10">
    <property type="entry name" value="Ribonuclease Inhibitor"/>
    <property type="match status" value="2"/>
</dbReference>
<dbReference type="InterPro" id="IPR032675">
    <property type="entry name" value="LRR_dom_sf"/>
</dbReference>
<evidence type="ECO:0000256" key="2">
    <source>
        <dbReference type="ARBA" id="ARBA00022475"/>
    </source>
</evidence>
<dbReference type="GO" id="GO:0005886">
    <property type="term" value="C:plasma membrane"/>
    <property type="evidence" value="ECO:0007669"/>
    <property type="project" value="UniProtKB-SubCell"/>
</dbReference>
<dbReference type="GO" id="GO:0051606">
    <property type="term" value="P:detection of stimulus"/>
    <property type="evidence" value="ECO:0007669"/>
    <property type="project" value="UniProtKB-ARBA"/>
</dbReference>
<dbReference type="InterPro" id="IPR051809">
    <property type="entry name" value="Plant_receptor-like_S/T_kinase"/>
</dbReference>
<dbReference type="InterPro" id="IPR008271">
    <property type="entry name" value="Ser/Thr_kinase_AS"/>
</dbReference>
<protein>
    <recommendedName>
        <fullName evidence="12">Protein kinase domain-containing protein</fullName>
    </recommendedName>
</protein>
<keyword evidence="7" id="KW-1133">Transmembrane helix</keyword>
<evidence type="ECO:0000256" key="10">
    <source>
        <dbReference type="ARBA" id="ARBA00023180"/>
    </source>
</evidence>
<dbReference type="Pfam" id="PF13855">
    <property type="entry name" value="LRR_8"/>
    <property type="match status" value="2"/>
</dbReference>
<dbReference type="Proteomes" id="UP000030687">
    <property type="component" value="Unassembled WGS sequence"/>
</dbReference>
<evidence type="ECO:0000259" key="12">
    <source>
        <dbReference type="PROSITE" id="PS50011"/>
    </source>
</evidence>
<dbReference type="SMART" id="SM00220">
    <property type="entry name" value="S_TKc"/>
    <property type="match status" value="1"/>
</dbReference>
<dbReference type="InParanoid" id="V4ST40"/>
<dbReference type="PROSITE" id="PS50011">
    <property type="entry name" value="PROTEIN_KINASE_DOM"/>
    <property type="match status" value="1"/>
</dbReference>
<dbReference type="AlphaFoldDB" id="V4ST40"/>
<keyword evidence="14" id="KW-1185">Reference proteome</keyword>
<keyword evidence="9" id="KW-0675">Receptor</keyword>
<dbReference type="SUPFAM" id="SSF56112">
    <property type="entry name" value="Protein kinase-like (PK-like)"/>
    <property type="match status" value="1"/>
</dbReference>
<keyword evidence="10" id="KW-0325">Glycoprotein</keyword>
<dbReference type="OMA" id="IRCWILE"/>
<keyword evidence="8" id="KW-0472">Membrane</keyword>
<gene>
    <name evidence="13" type="ORF">CICLE_v10027121mg</name>
</gene>
<feature type="region of interest" description="Disordered" evidence="11">
    <location>
        <begin position="1"/>
        <end position="23"/>
    </location>
</feature>
<dbReference type="Gene3D" id="3.30.200.20">
    <property type="entry name" value="Phosphorylase Kinase, domain 1"/>
    <property type="match status" value="1"/>
</dbReference>
<evidence type="ECO:0000256" key="4">
    <source>
        <dbReference type="ARBA" id="ARBA00022692"/>
    </source>
</evidence>
<feature type="compositionally biased region" description="Basic and acidic residues" evidence="11">
    <location>
        <begin position="1"/>
        <end position="10"/>
    </location>
</feature>
<evidence type="ECO:0000256" key="1">
    <source>
        <dbReference type="ARBA" id="ARBA00004251"/>
    </source>
</evidence>
<evidence type="ECO:0000313" key="14">
    <source>
        <dbReference type="Proteomes" id="UP000030687"/>
    </source>
</evidence>
<keyword evidence="4" id="KW-0812">Transmembrane</keyword>
<evidence type="ECO:0000256" key="6">
    <source>
        <dbReference type="ARBA" id="ARBA00022737"/>
    </source>
</evidence>
<dbReference type="GO" id="GO:0005524">
    <property type="term" value="F:ATP binding"/>
    <property type="evidence" value="ECO:0007669"/>
    <property type="project" value="InterPro"/>
</dbReference>
<comment type="subcellular location">
    <subcellularLocation>
        <location evidence="1">Cell membrane</location>
        <topology evidence="1">Single-pass type I membrane protein</topology>
    </subcellularLocation>
</comment>
<dbReference type="InterPro" id="IPR003591">
    <property type="entry name" value="Leu-rich_rpt_typical-subtyp"/>
</dbReference>
<evidence type="ECO:0000256" key="8">
    <source>
        <dbReference type="ARBA" id="ARBA00023136"/>
    </source>
</evidence>
<dbReference type="SUPFAM" id="SSF52058">
    <property type="entry name" value="L domain-like"/>
    <property type="match status" value="1"/>
</dbReference>
<evidence type="ECO:0000256" key="9">
    <source>
        <dbReference type="ARBA" id="ARBA00023170"/>
    </source>
</evidence>
<dbReference type="KEGG" id="cic:CICLE_v10027121mg"/>
<accession>V4ST40</accession>
<evidence type="ECO:0000256" key="11">
    <source>
        <dbReference type="SAM" id="MobiDB-lite"/>
    </source>
</evidence>
<dbReference type="InterPro" id="IPR001611">
    <property type="entry name" value="Leu-rich_rpt"/>
</dbReference>
<dbReference type="InterPro" id="IPR000719">
    <property type="entry name" value="Prot_kinase_dom"/>
</dbReference>
<dbReference type="PANTHER" id="PTHR27008">
    <property type="entry name" value="OS04G0122200 PROTEIN"/>
    <property type="match status" value="1"/>
</dbReference>
<evidence type="ECO:0000256" key="7">
    <source>
        <dbReference type="ARBA" id="ARBA00022989"/>
    </source>
</evidence>
<dbReference type="FunFam" id="3.80.10.10:FF:000470">
    <property type="entry name" value="LRR receptor-like serine/threonine-protein kinase RPK2"/>
    <property type="match status" value="1"/>
</dbReference>
<evidence type="ECO:0000256" key="3">
    <source>
        <dbReference type="ARBA" id="ARBA00022614"/>
    </source>
</evidence>
<dbReference type="InterPro" id="IPR011009">
    <property type="entry name" value="Kinase-like_dom_sf"/>
</dbReference>
<feature type="non-terminal residue" evidence="13">
    <location>
        <position position="427"/>
    </location>
</feature>
<dbReference type="InterPro" id="IPR001245">
    <property type="entry name" value="Ser-Thr/Tyr_kinase_cat_dom"/>
</dbReference>
<organism evidence="13 14">
    <name type="scientific">Citrus clementina</name>
    <name type="common">Clementine</name>
    <name type="synonym">Citrus deliciosa x Citrus sinensis</name>
    <dbReference type="NCBI Taxonomy" id="85681"/>
    <lineage>
        <taxon>Eukaryota</taxon>
        <taxon>Viridiplantae</taxon>
        <taxon>Streptophyta</taxon>
        <taxon>Embryophyta</taxon>
        <taxon>Tracheophyta</taxon>
        <taxon>Spermatophyta</taxon>
        <taxon>Magnoliopsida</taxon>
        <taxon>eudicotyledons</taxon>
        <taxon>Gunneridae</taxon>
        <taxon>Pentapetalae</taxon>
        <taxon>rosids</taxon>
        <taxon>malvids</taxon>
        <taxon>Sapindales</taxon>
        <taxon>Rutaceae</taxon>
        <taxon>Aurantioideae</taxon>
        <taxon>Citrus</taxon>
    </lineage>
</organism>
<dbReference type="GO" id="GO:0004672">
    <property type="term" value="F:protein kinase activity"/>
    <property type="evidence" value="ECO:0007669"/>
    <property type="project" value="InterPro"/>
</dbReference>
<dbReference type="PROSITE" id="PS00108">
    <property type="entry name" value="PROTEIN_KINASE_ST"/>
    <property type="match status" value="1"/>
</dbReference>
<dbReference type="Gene3D" id="1.10.510.10">
    <property type="entry name" value="Transferase(Phosphotransferase) domain 1"/>
    <property type="match status" value="1"/>
</dbReference>
<keyword evidence="3" id="KW-0433">Leucine-rich repeat</keyword>
<dbReference type="PANTHER" id="PTHR27008:SF398">
    <property type="entry name" value="PROTEIN KINASE DOMAIN-CONTAINING PROTEIN"/>
    <property type="match status" value="1"/>
</dbReference>
<keyword evidence="5" id="KW-0732">Signal</keyword>
<dbReference type="Pfam" id="PF07714">
    <property type="entry name" value="PK_Tyr_Ser-Thr"/>
    <property type="match status" value="1"/>
</dbReference>
<proteinExistence type="predicted"/>
<dbReference type="Gramene" id="ESR40311">
    <property type="protein sequence ID" value="ESR40311"/>
    <property type="gene ID" value="CICLE_v10027121mg"/>
</dbReference>
<reference evidence="13 14" key="1">
    <citation type="submission" date="2013-10" db="EMBL/GenBank/DDBJ databases">
        <authorList>
            <consortium name="International Citrus Genome Consortium"/>
            <person name="Jenkins J."/>
            <person name="Schmutz J."/>
            <person name="Prochnik S."/>
            <person name="Rokhsar D."/>
            <person name="Gmitter F."/>
            <person name="Ollitrault P."/>
            <person name="Machado M."/>
            <person name="Talon M."/>
            <person name="Wincker P."/>
            <person name="Jaillon O."/>
            <person name="Morgante M."/>
        </authorList>
    </citation>
    <scope>NUCLEOTIDE SEQUENCE</scope>
    <source>
        <strain evidence="14">cv. Clemenules</strain>
    </source>
</reference>